<accession>A0AC61L5U4</accession>
<gene>
    <name evidence="1" type="ORF">C4B59_02495</name>
</gene>
<protein>
    <submittedName>
        <fullName evidence="1">Uncharacterized protein</fullName>
    </submittedName>
</protein>
<evidence type="ECO:0000313" key="2">
    <source>
        <dbReference type="Proteomes" id="UP000248329"/>
    </source>
</evidence>
<dbReference type="EMBL" id="PQXF01000003">
    <property type="protein sequence ID" value="PXF61743.1"/>
    <property type="molecule type" value="Genomic_DNA"/>
</dbReference>
<reference evidence="1" key="1">
    <citation type="submission" date="2018-01" db="EMBL/GenBank/DDBJ databases">
        <authorList>
            <person name="Krukenberg V."/>
        </authorList>
    </citation>
    <scope>NUCLEOTIDE SEQUENCE</scope>
    <source>
        <strain evidence="1">E20ANME2</strain>
    </source>
</reference>
<sequence length="145" mass="15510">METNFIKRHKDSDTFIIDGSSFFDETVHLNGNLIVGDNTDFWSDLLVAGSLELRKSVAIKGSVRAASAIIGAHSTIDGGVTTEQDCTVLDHAMIGGNITAGGDVMLRPNIRAGIVAAAGNIEVTGRVYVKELRAEQKIIARKDIL</sequence>
<name>A0AC61L5U4_9EURY</name>
<dbReference type="Proteomes" id="UP000248329">
    <property type="component" value="Unassembled WGS sequence"/>
</dbReference>
<comment type="caution">
    <text evidence="1">The sequence shown here is derived from an EMBL/GenBank/DDBJ whole genome shotgun (WGS) entry which is preliminary data.</text>
</comment>
<proteinExistence type="predicted"/>
<organism evidence="1 2">
    <name type="scientific">Candidatus Methanogaster sp</name>
    <dbReference type="NCBI Taxonomy" id="3386292"/>
    <lineage>
        <taxon>Archaea</taxon>
        <taxon>Methanobacteriati</taxon>
        <taxon>Methanobacteriota</taxon>
        <taxon>Stenosarchaea group</taxon>
        <taxon>Methanomicrobia</taxon>
        <taxon>Methanosarcinales</taxon>
        <taxon>ANME-2 cluster</taxon>
        <taxon>Candidatus Methanogasteraceae</taxon>
        <taxon>Candidatus Methanogaster</taxon>
    </lineage>
</organism>
<evidence type="ECO:0000313" key="1">
    <source>
        <dbReference type="EMBL" id="PXF61743.1"/>
    </source>
</evidence>